<keyword evidence="3" id="KW-1185">Reference proteome</keyword>
<gene>
    <name evidence="2" type="ORF">J5N97_007686</name>
</gene>
<sequence>MKISQDPENTSEVQQSSQASQGSQGNKKNSPGQEDPIAESSSIPIASNEEKKVAREDIELVQNLIERCLQLYMNKGEVIKTLSNRARIEPGFTTLVWQKLEEENSEFFRAYYIRLKLKKQIVLFNHLLERHHNLMRCPVQPRNPLAPIQNRIHPLAVNNLHMGYPVLQQTPMAATGQPHLDPMNYGLSSSHVANEIPAPGSFQPIYMDAGNGGTTEVAPTAPCSTMPSMSETDVGPSSAAFNNHFPFTPSEISGMDIDASTMDSAFATDLVGTGILQLEPDGSSRGSLKSLSQFWNFSFSDLAVDLTNSGDLGALGDYTGSPYLPADSDMLLNSPEQDDIVEEYFADVVTGSYSQSDEQKL</sequence>
<dbReference type="OrthoDB" id="635341at2759"/>
<feature type="compositionally biased region" description="Low complexity" evidence="1">
    <location>
        <begin position="11"/>
        <end position="24"/>
    </location>
</feature>
<feature type="compositionally biased region" description="Polar residues" evidence="1">
    <location>
        <begin position="1"/>
        <end position="10"/>
    </location>
</feature>
<evidence type="ECO:0000256" key="1">
    <source>
        <dbReference type="SAM" id="MobiDB-lite"/>
    </source>
</evidence>
<dbReference type="AlphaFoldDB" id="A0A9D5DCX3"/>
<dbReference type="PANTHER" id="PTHR31871:SF9">
    <property type="entry name" value="HELICASE WITH ZINC FINGER PROTEIN"/>
    <property type="match status" value="1"/>
</dbReference>
<organism evidence="2 3">
    <name type="scientific">Dioscorea zingiberensis</name>
    <dbReference type="NCBI Taxonomy" id="325984"/>
    <lineage>
        <taxon>Eukaryota</taxon>
        <taxon>Viridiplantae</taxon>
        <taxon>Streptophyta</taxon>
        <taxon>Embryophyta</taxon>
        <taxon>Tracheophyta</taxon>
        <taxon>Spermatophyta</taxon>
        <taxon>Magnoliopsida</taxon>
        <taxon>Liliopsida</taxon>
        <taxon>Dioscoreales</taxon>
        <taxon>Dioscoreaceae</taxon>
        <taxon>Dioscorea</taxon>
    </lineage>
</organism>
<evidence type="ECO:0000313" key="2">
    <source>
        <dbReference type="EMBL" id="KAJ0989330.1"/>
    </source>
</evidence>
<reference evidence="2" key="2">
    <citation type="journal article" date="2022" name="Hortic Res">
        <title>The genome of Dioscorea zingiberensis sheds light on the biosynthesis, origin and evolution of the medicinally important diosgenin saponins.</title>
        <authorList>
            <person name="Li Y."/>
            <person name="Tan C."/>
            <person name="Li Z."/>
            <person name="Guo J."/>
            <person name="Li S."/>
            <person name="Chen X."/>
            <person name="Wang C."/>
            <person name="Dai X."/>
            <person name="Yang H."/>
            <person name="Song W."/>
            <person name="Hou L."/>
            <person name="Xu J."/>
            <person name="Tong Z."/>
            <person name="Xu A."/>
            <person name="Yuan X."/>
            <person name="Wang W."/>
            <person name="Yang Q."/>
            <person name="Chen L."/>
            <person name="Sun Z."/>
            <person name="Wang K."/>
            <person name="Pan B."/>
            <person name="Chen J."/>
            <person name="Bao Y."/>
            <person name="Liu F."/>
            <person name="Qi X."/>
            <person name="Gang D.R."/>
            <person name="Wen J."/>
            <person name="Li J."/>
        </authorList>
    </citation>
    <scope>NUCLEOTIDE SEQUENCE</scope>
    <source>
        <strain evidence="2">Dzin_1.0</strain>
    </source>
</reference>
<accession>A0A9D5DCX3</accession>
<dbReference type="EMBL" id="JAGGNH010000001">
    <property type="protein sequence ID" value="KAJ0989330.1"/>
    <property type="molecule type" value="Genomic_DNA"/>
</dbReference>
<comment type="caution">
    <text evidence="2">The sequence shown here is derived from an EMBL/GenBank/DDBJ whole genome shotgun (WGS) entry which is preliminary data.</text>
</comment>
<protein>
    <submittedName>
        <fullName evidence="2">Uncharacterized protein</fullName>
    </submittedName>
</protein>
<dbReference type="Proteomes" id="UP001085076">
    <property type="component" value="Miscellaneous, Linkage group lg01"/>
</dbReference>
<feature type="compositionally biased region" description="Low complexity" evidence="1">
    <location>
        <begin position="38"/>
        <end position="47"/>
    </location>
</feature>
<proteinExistence type="predicted"/>
<evidence type="ECO:0000313" key="3">
    <source>
        <dbReference type="Proteomes" id="UP001085076"/>
    </source>
</evidence>
<dbReference type="NCBIfam" id="TIGR01589">
    <property type="entry name" value="A_thal_3526"/>
    <property type="match status" value="1"/>
</dbReference>
<dbReference type="PANTHER" id="PTHR31871">
    <property type="entry name" value="OS02G0137100 PROTEIN"/>
    <property type="match status" value="1"/>
</dbReference>
<reference evidence="2" key="1">
    <citation type="submission" date="2021-03" db="EMBL/GenBank/DDBJ databases">
        <authorList>
            <person name="Li Z."/>
            <person name="Yang C."/>
        </authorList>
    </citation>
    <scope>NUCLEOTIDE SEQUENCE</scope>
    <source>
        <strain evidence="2">Dzin_1.0</strain>
        <tissue evidence="2">Leaf</tissue>
    </source>
</reference>
<dbReference type="InterPro" id="IPR006476">
    <property type="entry name" value="CHP01589_pln"/>
</dbReference>
<name>A0A9D5DCX3_9LILI</name>
<dbReference type="Pfam" id="PF09713">
    <property type="entry name" value="A_thal_3526"/>
    <property type="match status" value="1"/>
</dbReference>
<feature type="region of interest" description="Disordered" evidence="1">
    <location>
        <begin position="1"/>
        <end position="48"/>
    </location>
</feature>